<dbReference type="InterPro" id="IPR011013">
    <property type="entry name" value="Gal_mutarotase_sf_dom"/>
</dbReference>
<dbReference type="InterPro" id="IPR048395">
    <property type="entry name" value="Glyco_hydro_31_C"/>
</dbReference>
<keyword evidence="8" id="KW-0812">Transmembrane</keyword>
<comment type="similarity">
    <text evidence="1 6">Belongs to the glycosyl hydrolase 31 family.</text>
</comment>
<dbReference type="InterPro" id="IPR030458">
    <property type="entry name" value="Glyco_hydro_31_AS"/>
</dbReference>
<dbReference type="CDD" id="cd06602">
    <property type="entry name" value="GH31_MGAM_SI_GAA"/>
    <property type="match status" value="1"/>
</dbReference>
<keyword evidence="3" id="KW-1015">Disulfide bond</keyword>
<dbReference type="Pfam" id="PF01055">
    <property type="entry name" value="Glyco_hydro_31_2nd"/>
    <property type="match status" value="1"/>
</dbReference>
<dbReference type="PANTHER" id="PTHR22762">
    <property type="entry name" value="ALPHA-GLUCOSIDASE"/>
    <property type="match status" value="1"/>
</dbReference>
<dbReference type="SUPFAM" id="SSF51445">
    <property type="entry name" value="(Trans)glycosidases"/>
    <property type="match status" value="1"/>
</dbReference>
<keyword evidence="2 6" id="KW-0378">Hydrolase</keyword>
<dbReference type="Gene3D" id="2.60.40.1760">
    <property type="entry name" value="glycosyl hydrolase (family 31)"/>
    <property type="match status" value="1"/>
</dbReference>
<reference evidence="11 12" key="1">
    <citation type="submission" date="2022-12" db="EMBL/GenBank/DDBJ databases">
        <title>Chromosome-level genome of Tegillarca granosa.</title>
        <authorList>
            <person name="Kim J."/>
        </authorList>
    </citation>
    <scope>NUCLEOTIDE SEQUENCE [LARGE SCALE GENOMIC DNA]</scope>
    <source>
        <strain evidence="11">Teg-2019</strain>
        <tissue evidence="11">Adductor muscle</tissue>
    </source>
</reference>
<dbReference type="PANTHER" id="PTHR22762:SF133">
    <property type="entry name" value="P-TYPE DOMAIN-CONTAINING PROTEIN"/>
    <property type="match status" value="1"/>
</dbReference>
<protein>
    <submittedName>
        <fullName evidence="11">Uncharacterized protein</fullName>
    </submittedName>
</protein>
<dbReference type="InterPro" id="IPR017853">
    <property type="entry name" value="GH"/>
</dbReference>
<feature type="domain" description="Glycoside hydrolase family 31 TIM barrel" evidence="9">
    <location>
        <begin position="331"/>
        <end position="616"/>
    </location>
</feature>
<dbReference type="PROSITE" id="PS00129">
    <property type="entry name" value="GLYCOSYL_HYDROL_F31_1"/>
    <property type="match status" value="1"/>
</dbReference>
<evidence type="ECO:0000256" key="3">
    <source>
        <dbReference type="ARBA" id="ARBA00023157"/>
    </source>
</evidence>
<dbReference type="SUPFAM" id="SSF51011">
    <property type="entry name" value="Glycosyl hydrolase domain"/>
    <property type="match status" value="1"/>
</dbReference>
<proteinExistence type="inferred from homology"/>
<dbReference type="Gene3D" id="2.60.40.1180">
    <property type="entry name" value="Golgi alpha-mannosidase II"/>
    <property type="match status" value="2"/>
</dbReference>
<feature type="compositionally biased region" description="Basic and acidic residues" evidence="7">
    <location>
        <begin position="875"/>
        <end position="885"/>
    </location>
</feature>
<keyword evidence="8" id="KW-1133">Transmembrane helix</keyword>
<dbReference type="Pfam" id="PF21365">
    <property type="entry name" value="Glyco_hydro_31_3rd"/>
    <property type="match status" value="1"/>
</dbReference>
<accession>A0ABQ9EWW1</accession>
<evidence type="ECO:0000259" key="10">
    <source>
        <dbReference type="Pfam" id="PF21365"/>
    </source>
</evidence>
<evidence type="ECO:0000256" key="6">
    <source>
        <dbReference type="RuleBase" id="RU361185"/>
    </source>
</evidence>
<evidence type="ECO:0000256" key="2">
    <source>
        <dbReference type="ARBA" id="ARBA00022801"/>
    </source>
</evidence>
<comment type="caution">
    <text evidence="11">The sequence shown here is derived from an EMBL/GenBank/DDBJ whole genome shotgun (WGS) entry which is preliminary data.</text>
</comment>
<dbReference type="Gene3D" id="3.20.20.80">
    <property type="entry name" value="Glycosidases"/>
    <property type="match status" value="2"/>
</dbReference>
<organism evidence="11 12">
    <name type="scientific">Tegillarca granosa</name>
    <name type="common">Malaysian cockle</name>
    <name type="synonym">Anadara granosa</name>
    <dbReference type="NCBI Taxonomy" id="220873"/>
    <lineage>
        <taxon>Eukaryota</taxon>
        <taxon>Metazoa</taxon>
        <taxon>Spiralia</taxon>
        <taxon>Lophotrochozoa</taxon>
        <taxon>Mollusca</taxon>
        <taxon>Bivalvia</taxon>
        <taxon>Autobranchia</taxon>
        <taxon>Pteriomorphia</taxon>
        <taxon>Arcoida</taxon>
        <taxon>Arcoidea</taxon>
        <taxon>Arcidae</taxon>
        <taxon>Tegillarca</taxon>
    </lineage>
</organism>
<evidence type="ECO:0000256" key="1">
    <source>
        <dbReference type="ARBA" id="ARBA00007806"/>
    </source>
</evidence>
<keyword evidence="4" id="KW-0325">Glycoprotein</keyword>
<gene>
    <name evidence="11" type="ORF">KUTeg_011533</name>
</gene>
<dbReference type="SUPFAM" id="SSF74650">
    <property type="entry name" value="Galactose mutarotase-like"/>
    <property type="match status" value="1"/>
</dbReference>
<name>A0ABQ9EWW1_TEGGR</name>
<evidence type="ECO:0000313" key="11">
    <source>
        <dbReference type="EMBL" id="KAJ8309668.1"/>
    </source>
</evidence>
<dbReference type="SUPFAM" id="SSF57492">
    <property type="entry name" value="Trefoil"/>
    <property type="match status" value="1"/>
</dbReference>
<dbReference type="Proteomes" id="UP001217089">
    <property type="component" value="Unassembled WGS sequence"/>
</dbReference>
<evidence type="ECO:0000256" key="7">
    <source>
        <dbReference type="SAM" id="MobiDB-lite"/>
    </source>
</evidence>
<dbReference type="CDD" id="cd14752">
    <property type="entry name" value="GH31_N"/>
    <property type="match status" value="1"/>
</dbReference>
<evidence type="ECO:0000259" key="9">
    <source>
        <dbReference type="Pfam" id="PF01055"/>
    </source>
</evidence>
<feature type="transmembrane region" description="Helical" evidence="8">
    <location>
        <begin position="15"/>
        <end position="38"/>
    </location>
</feature>
<keyword evidence="8" id="KW-0472">Membrane</keyword>
<feature type="region of interest" description="Disordered" evidence="7">
    <location>
        <begin position="870"/>
        <end position="926"/>
    </location>
</feature>
<dbReference type="InterPro" id="IPR013780">
    <property type="entry name" value="Glyco_hydro_b"/>
</dbReference>
<dbReference type="EMBL" id="JARBDR010000640">
    <property type="protein sequence ID" value="KAJ8309668.1"/>
    <property type="molecule type" value="Genomic_DNA"/>
</dbReference>
<sequence>MDSSTNTKYSMKGKIALLVGIVTCFIIATVVGLSLHFLKKAPPGVIPKTVQYGVIIGCGKDDVDEEHCITIGCVWIDWAEHKAPKCVYKEDTGYTVIGDIQHNGNTYTASLRRKGLSKVFDQDVHEMMKVEVEMYNDYALRIHFYPRNSTDVFEIPDEALKMNKPTKATDSRYKYHVTFTTEPYFGIQVIRNSTGAVIFNTTLPGLLFAEQFIQISTKLPSDNIYGFGEHNHRRFRHDMNWKLWPIFTRDVAPIDEWNLYGAHPVYMNLENDGNANMVFLKNSNAMDILLQPNPYPAITYRTIGGVLDFYIFLGPTPQMALQQYTEAVGRPLMPPYWSLGFQLCKWGYENLSVVEDVVERTKEADFPQDVQWGDIDYMYNKFIFTRNNDTFYGLPEFVDKLHDEGQKYVIIIDPGVGSNDTIYKEAKRINPGYKMYEDGVANNTFITINGSILQGEVWPGQSAFPDFTNLENTLPWWEHYIRYFYYTSGVKFDGLWIDMNEPASFVKGSSVGCAKNKWNYPPYVPHILGGDYDGGSLFDKTICMDAQQKWGKHYDVHSLYGHSMAIVTNKALQNVFPQKRPFVLTRSSFAGTGKYAATWLGDNQSQWRQIPWSIIGWCRHLWILFRSEPQDPAAWGTKFVGIVRQSILIRYKILPYLYTLYHEAHVYGNTVGRSLMFEYPQDKNTWDIDRQFLLGAAFLVTPVMEKGTEVQNTGTTHTLDAPLEIINLHLRGGYILPTQEPDNTTVYSRKRPLGLMVCLDENKNANGNLFWDDGESKDTYTRRNYLQITFNATQGQELSLNVVHSNYAEAKSLYFGIIEIYGLNSLPGELYVTKYAHSTERKGTYVSQRKRLFVFINGNDRSIKMTRTSKRQKHHNDTYKQITEKSKRHTKAKEGNIKKTYKQMTEASKRHVQDNNRTIEAACTRK</sequence>
<keyword evidence="12" id="KW-1185">Reference proteome</keyword>
<evidence type="ECO:0000256" key="8">
    <source>
        <dbReference type="SAM" id="Phobius"/>
    </source>
</evidence>
<evidence type="ECO:0000313" key="12">
    <source>
        <dbReference type="Proteomes" id="UP001217089"/>
    </source>
</evidence>
<evidence type="ECO:0000256" key="5">
    <source>
        <dbReference type="ARBA" id="ARBA00023295"/>
    </source>
</evidence>
<dbReference type="InterPro" id="IPR044913">
    <property type="entry name" value="P_trefoil_dom_sf"/>
</dbReference>
<dbReference type="InterPro" id="IPR000322">
    <property type="entry name" value="Glyco_hydro_31_TIM"/>
</dbReference>
<keyword evidence="5 6" id="KW-0326">Glycosidase</keyword>
<feature type="domain" description="Glycosyl hydrolase family 31 C-terminal" evidence="10">
    <location>
        <begin position="668"/>
        <end position="735"/>
    </location>
</feature>
<evidence type="ECO:0000256" key="4">
    <source>
        <dbReference type="ARBA" id="ARBA00023180"/>
    </source>
</evidence>